<dbReference type="Pfam" id="PF04236">
    <property type="entry name" value="Transp_Tc5_C"/>
    <property type="match status" value="1"/>
</dbReference>
<proteinExistence type="predicted"/>
<protein>
    <recommendedName>
        <fullName evidence="5">HTH CENPB-type domain-containing protein</fullName>
    </recommendedName>
</protein>
<evidence type="ECO:0008006" key="5">
    <source>
        <dbReference type="Google" id="ProtNLM"/>
    </source>
</evidence>
<dbReference type="HOGENOM" id="CLU_021331_0_0_1"/>
<dbReference type="InParanoid" id="G0PK83"/>
<reference evidence="4" key="1">
    <citation type="submission" date="2011-07" db="EMBL/GenBank/DDBJ databases">
        <authorList>
            <consortium name="Caenorhabditis brenneri Sequencing and Analysis Consortium"/>
            <person name="Wilson R.K."/>
        </authorList>
    </citation>
    <scope>NUCLEOTIDE SEQUENCE [LARGE SCALE GENOMIC DNA]</scope>
    <source>
        <strain evidence="4">PB2801</strain>
    </source>
</reference>
<dbReference type="OMA" id="FYGSHNW"/>
<dbReference type="InterPro" id="IPR004875">
    <property type="entry name" value="DDE_SF_endonuclease_dom"/>
</dbReference>
<evidence type="ECO:0000259" key="2">
    <source>
        <dbReference type="Pfam" id="PF04236"/>
    </source>
</evidence>
<dbReference type="GO" id="GO:0003676">
    <property type="term" value="F:nucleic acid binding"/>
    <property type="evidence" value="ECO:0007669"/>
    <property type="project" value="InterPro"/>
</dbReference>
<evidence type="ECO:0000313" key="4">
    <source>
        <dbReference type="Proteomes" id="UP000008068"/>
    </source>
</evidence>
<gene>
    <name evidence="3" type="ORF">CAEBREN_19303</name>
</gene>
<dbReference type="EMBL" id="GL380823">
    <property type="protein sequence ID" value="EGT31815.1"/>
    <property type="molecule type" value="Genomic_DNA"/>
</dbReference>
<name>G0PK83_CAEBE</name>
<dbReference type="AlphaFoldDB" id="G0PK83"/>
<evidence type="ECO:0000259" key="1">
    <source>
        <dbReference type="Pfam" id="PF03184"/>
    </source>
</evidence>
<feature type="domain" description="Transposase Tc5 C-terminal" evidence="2">
    <location>
        <begin position="473"/>
        <end position="534"/>
    </location>
</feature>
<organism evidence="4">
    <name type="scientific">Caenorhabditis brenneri</name>
    <name type="common">Nematode worm</name>
    <dbReference type="NCBI Taxonomy" id="135651"/>
    <lineage>
        <taxon>Eukaryota</taxon>
        <taxon>Metazoa</taxon>
        <taxon>Ecdysozoa</taxon>
        <taxon>Nematoda</taxon>
        <taxon>Chromadorea</taxon>
        <taxon>Rhabditida</taxon>
        <taxon>Rhabditina</taxon>
        <taxon>Rhabditomorpha</taxon>
        <taxon>Rhabditoidea</taxon>
        <taxon>Rhabditidae</taxon>
        <taxon>Peloderinae</taxon>
        <taxon>Caenorhabditis</taxon>
    </lineage>
</organism>
<dbReference type="Proteomes" id="UP000008068">
    <property type="component" value="Unassembled WGS sequence"/>
</dbReference>
<keyword evidence="4" id="KW-1185">Reference proteome</keyword>
<accession>G0PK83</accession>
<dbReference type="OrthoDB" id="5842246at2759"/>
<dbReference type="InterPro" id="IPR007350">
    <property type="entry name" value="Transposase_Tc5_C"/>
</dbReference>
<sequence length="535" mass="61636">MSTTLLIVAYISSVVKDAPKRPKLERKDQKLADRIVSLLRQHEEGFVESYEECSITTSADEDLDELWDPETALDQDEQKFEGIGSPMMVLFGNVLVTIENVWKAIHHYSISKTHRNGSTKRRLPSSMYTKFRFLKTENDLRRLVKYEKLGEVKPDKKCVIAFISAKLYEKTLDAIRAGHILHDDTLRSMIAEIKDEFRIDTEFYGSHNWVNAWKRAHRISSRKITTFVSKKKYLEKHLLVEKMDKFVRETRGAFDGYDPLRIYNLDQSGFQKELYTKRTLTETGTQIVEVQTSSAGGITHSYTVLPMLRFDGVLHPKLYVVFAESTGSFPTTVPPFNAPNLVLAAAKSHIMGKVLLADFFKRVVFTNDVEDDVLLVADSWPCWTKKDVIDTVRPANKKVKTCIIPPGATGQIQPLDIGIFRQFKKFMKNLTEYAQRKHNDFAPHQRDSIIKMLSQTYWQLCCPTFQEWRAYAWFAGGYTDTRPPLFEKPTDYCFFGKVYGKCQSSGCCGVSMIRCAYCTKHLCFQDFIINFHRCV</sequence>
<feature type="domain" description="DDE-1" evidence="1">
    <location>
        <begin position="349"/>
        <end position="443"/>
    </location>
</feature>
<dbReference type="eggNOG" id="KOG3105">
    <property type="taxonomic scope" value="Eukaryota"/>
</dbReference>
<dbReference type="STRING" id="135651.G0PK83"/>
<dbReference type="Pfam" id="PF03184">
    <property type="entry name" value="DDE_1"/>
    <property type="match status" value="1"/>
</dbReference>
<evidence type="ECO:0000313" key="3">
    <source>
        <dbReference type="EMBL" id="EGT31815.1"/>
    </source>
</evidence>